<dbReference type="RefSeq" id="WP_179801037.1">
    <property type="nucleotide sequence ID" value="NZ_JACCCQ010000001.1"/>
</dbReference>
<reference evidence="2 3" key="1">
    <citation type="submission" date="2020-07" db="EMBL/GenBank/DDBJ databases">
        <title>Sequencing the genomes of 1000 actinobacteria strains.</title>
        <authorList>
            <person name="Klenk H.-P."/>
        </authorList>
    </citation>
    <scope>NUCLEOTIDE SEQUENCE [LARGE SCALE GENOMIC DNA]</scope>
    <source>
        <strain evidence="2 3">DSM 43814</strain>
    </source>
</reference>
<dbReference type="Proteomes" id="UP000631553">
    <property type="component" value="Unassembled WGS sequence"/>
</dbReference>
<feature type="region of interest" description="Disordered" evidence="1">
    <location>
        <begin position="1"/>
        <end position="44"/>
    </location>
</feature>
<organism evidence="2 3">
    <name type="scientific">Micromonospora purpureochromogenes</name>
    <dbReference type="NCBI Taxonomy" id="47872"/>
    <lineage>
        <taxon>Bacteria</taxon>
        <taxon>Bacillati</taxon>
        <taxon>Actinomycetota</taxon>
        <taxon>Actinomycetes</taxon>
        <taxon>Micromonosporales</taxon>
        <taxon>Micromonosporaceae</taxon>
        <taxon>Micromonospora</taxon>
    </lineage>
</organism>
<gene>
    <name evidence="2" type="ORF">HDA35_000100</name>
</gene>
<evidence type="ECO:0000313" key="2">
    <source>
        <dbReference type="EMBL" id="NYF54269.1"/>
    </source>
</evidence>
<evidence type="ECO:0000313" key="3">
    <source>
        <dbReference type="Proteomes" id="UP000631553"/>
    </source>
</evidence>
<name>A0ABX2RFX5_9ACTN</name>
<accession>A0ABX2RFX5</accession>
<keyword evidence="3" id="KW-1185">Reference proteome</keyword>
<evidence type="ECO:0000256" key="1">
    <source>
        <dbReference type="SAM" id="MobiDB-lite"/>
    </source>
</evidence>
<proteinExistence type="predicted"/>
<sequence length="77" mass="8320">MTGGNRPPRRAEVTGAEGTRPGDPAGAVVRDGGFDAGADRDEPGMRRLRAAGAVDGVRRWQDWLRTHRRTVESSLHA</sequence>
<comment type="caution">
    <text evidence="2">The sequence shown here is derived from an EMBL/GenBank/DDBJ whole genome shotgun (WGS) entry which is preliminary data.</text>
</comment>
<protein>
    <submittedName>
        <fullName evidence="2">Uncharacterized protein</fullName>
    </submittedName>
</protein>
<dbReference type="EMBL" id="JACCCQ010000001">
    <property type="protein sequence ID" value="NYF54269.1"/>
    <property type="molecule type" value="Genomic_DNA"/>
</dbReference>